<evidence type="ECO:0000313" key="14">
    <source>
        <dbReference type="EMBL" id="TXH82134.1"/>
    </source>
</evidence>
<feature type="region of interest" description="Disordered" evidence="10">
    <location>
        <begin position="67"/>
        <end position="93"/>
    </location>
</feature>
<dbReference type="EMBL" id="SSFD01000253">
    <property type="protein sequence ID" value="TXH82134.1"/>
    <property type="molecule type" value="Genomic_DNA"/>
</dbReference>
<dbReference type="InterPro" id="IPR018044">
    <property type="entry name" value="Peptidase_S11"/>
</dbReference>
<dbReference type="SUPFAM" id="SSF56601">
    <property type="entry name" value="beta-lactamase/transpeptidase-like"/>
    <property type="match status" value="1"/>
</dbReference>
<accession>A0A5C7SE87</accession>
<evidence type="ECO:0000256" key="4">
    <source>
        <dbReference type="ARBA" id="ARBA00022960"/>
    </source>
</evidence>
<keyword evidence="4" id="KW-0133">Cell shape</keyword>
<dbReference type="PRINTS" id="PR00725">
    <property type="entry name" value="DADACBPTASE1"/>
</dbReference>
<keyword evidence="13" id="KW-0121">Carboxypeptidase</keyword>
<evidence type="ECO:0000256" key="10">
    <source>
        <dbReference type="SAM" id="MobiDB-lite"/>
    </source>
</evidence>
<dbReference type="OrthoDB" id="5688590at2"/>
<reference evidence="14 16" key="3">
    <citation type="submission" date="2018-09" db="EMBL/GenBank/DDBJ databases">
        <title>Metagenome Assembled Genomes from an Advanced Water Purification Facility.</title>
        <authorList>
            <person name="Stamps B.W."/>
            <person name="Spear J.R."/>
        </authorList>
    </citation>
    <scope>NUCLEOTIDE SEQUENCE [LARGE SCALE GENOMIC DNA]</scope>
    <source>
        <strain evidence="14">Bin_27_1</strain>
    </source>
</reference>
<name>C4ZJC2_THASP</name>
<dbReference type="Pfam" id="PF00768">
    <property type="entry name" value="Peptidase_S11"/>
    <property type="match status" value="1"/>
</dbReference>
<dbReference type="PANTHER" id="PTHR21581">
    <property type="entry name" value="D-ALANYL-D-ALANINE CARBOXYPEPTIDASE"/>
    <property type="match status" value="1"/>
</dbReference>
<dbReference type="GO" id="GO:0009252">
    <property type="term" value="P:peptidoglycan biosynthetic process"/>
    <property type="evidence" value="ECO:0007669"/>
    <property type="project" value="UniProtKB-KW"/>
</dbReference>
<dbReference type="GO" id="GO:0009002">
    <property type="term" value="F:serine-type D-Ala-D-Ala carboxypeptidase activity"/>
    <property type="evidence" value="ECO:0007669"/>
    <property type="project" value="InterPro"/>
</dbReference>
<dbReference type="AlphaFoldDB" id="C4ZJC2"/>
<feature type="compositionally biased region" description="Low complexity" evidence="10">
    <location>
        <begin position="67"/>
        <end position="92"/>
    </location>
</feature>
<evidence type="ECO:0000256" key="11">
    <source>
        <dbReference type="SAM" id="SignalP"/>
    </source>
</evidence>
<gene>
    <name evidence="13" type="ordered locus">Tmz1t_1095</name>
    <name evidence="14" type="ORF">E6Q80_15940</name>
</gene>
<dbReference type="STRING" id="85643.Tmz1t_1095"/>
<feature type="chain" id="PRO_5042451257" evidence="11">
    <location>
        <begin position="24"/>
        <end position="388"/>
    </location>
</feature>
<evidence type="ECO:0000256" key="1">
    <source>
        <dbReference type="ARBA" id="ARBA00007164"/>
    </source>
</evidence>
<dbReference type="GO" id="GO:0006508">
    <property type="term" value="P:proteolysis"/>
    <property type="evidence" value="ECO:0007669"/>
    <property type="project" value="InterPro"/>
</dbReference>
<evidence type="ECO:0000256" key="2">
    <source>
        <dbReference type="ARBA" id="ARBA00022729"/>
    </source>
</evidence>
<evidence type="ECO:0000256" key="5">
    <source>
        <dbReference type="ARBA" id="ARBA00022984"/>
    </source>
</evidence>
<dbReference type="InterPro" id="IPR001967">
    <property type="entry name" value="Peptidase_S11_N"/>
</dbReference>
<feature type="domain" description="Peptidase S11 D-alanyl-D-alanine carboxypeptidase A N-terminal" evidence="12">
    <location>
        <begin position="133"/>
        <end position="355"/>
    </location>
</feature>
<keyword evidence="3 14" id="KW-0378">Hydrolase</keyword>
<reference evidence="15" key="1">
    <citation type="submission" date="2009-05" db="EMBL/GenBank/DDBJ databases">
        <title>Complete sequence of chromosome of Thauera sp. MZ1T.</title>
        <authorList>
            <consortium name="US DOE Joint Genome Institute"/>
            <person name="Lucas S."/>
            <person name="Copeland A."/>
            <person name="Lapidus A."/>
            <person name="Glavina del Rio T."/>
            <person name="Dalin E."/>
            <person name="Tice H."/>
            <person name="Bruce D."/>
            <person name="Goodwin L."/>
            <person name="Pitluck S."/>
            <person name="Sims D."/>
            <person name="Brettin T."/>
            <person name="Detter J.C."/>
            <person name="Han C."/>
            <person name="Larimer F."/>
            <person name="Land M."/>
            <person name="Hauser L."/>
            <person name="Kyrpides N."/>
            <person name="Mikhailova N."/>
            <person name="Sayler G.S."/>
        </authorList>
    </citation>
    <scope>NUCLEOTIDE SEQUENCE [LARGE SCALE GENOMIC DNA]</scope>
    <source>
        <strain evidence="15">MZ1T</strain>
    </source>
</reference>
<dbReference type="Gene3D" id="3.40.710.10">
    <property type="entry name" value="DD-peptidase/beta-lactamase superfamily"/>
    <property type="match status" value="1"/>
</dbReference>
<dbReference type="RefSeq" id="WP_004303942.1">
    <property type="nucleotide sequence ID" value="NC_011662.2"/>
</dbReference>
<dbReference type="NCBIfam" id="NF008668">
    <property type="entry name" value="PRK11669.1"/>
    <property type="match status" value="1"/>
</dbReference>
<dbReference type="EC" id="3.4.21.-" evidence="14"/>
<organism evidence="13 15">
    <name type="scientific">Thauera aminoaromatica</name>
    <dbReference type="NCBI Taxonomy" id="164330"/>
    <lineage>
        <taxon>Bacteria</taxon>
        <taxon>Pseudomonadati</taxon>
        <taxon>Pseudomonadota</taxon>
        <taxon>Betaproteobacteria</taxon>
        <taxon>Rhodocyclales</taxon>
        <taxon>Zoogloeaceae</taxon>
        <taxon>Thauera</taxon>
    </lineage>
</organism>
<dbReference type="Proteomes" id="UP000002186">
    <property type="component" value="Chromosome"/>
</dbReference>
<evidence type="ECO:0000313" key="16">
    <source>
        <dbReference type="Proteomes" id="UP000321192"/>
    </source>
</evidence>
<feature type="binding site" evidence="8">
    <location>
        <position position="325"/>
    </location>
    <ligand>
        <name>substrate</name>
    </ligand>
</feature>
<keyword evidence="6" id="KW-0961">Cell wall biogenesis/degradation</keyword>
<dbReference type="HOGENOM" id="CLU_027070_0_3_4"/>
<evidence type="ECO:0000313" key="13">
    <source>
        <dbReference type="EMBL" id="ACK53855.1"/>
    </source>
</evidence>
<protein>
    <submittedName>
        <fullName evidence="14">D-alanyl-D-alanine endopeptidase</fullName>
        <ecNumber evidence="14">3.4.21.-</ecNumber>
    </submittedName>
    <submittedName>
        <fullName evidence="13">Peptidase S11 D-alanyl-D-alanine carboxypeptidase 1</fullName>
    </submittedName>
</protein>
<feature type="active site" description="Acyl-ester intermediate" evidence="7">
    <location>
        <position position="163"/>
    </location>
</feature>
<evidence type="ECO:0000259" key="12">
    <source>
        <dbReference type="Pfam" id="PF00768"/>
    </source>
</evidence>
<dbReference type="PANTHER" id="PTHR21581:SF26">
    <property type="entry name" value="D-ALANYL-D-ALANINE ENDOPEPTIDASE"/>
    <property type="match status" value="1"/>
</dbReference>
<proteinExistence type="inferred from homology"/>
<feature type="active site" description="Proton acceptor" evidence="7">
    <location>
        <position position="166"/>
    </location>
</feature>
<sequence length="388" mass="40771">MKVRPLIAAIAAMFALQSGMAIAAPKASGKAATSKVSKPAAKKAAATAPVRKAAVKPAPKKGVVAKATASDTKAARSAKAATRASANARGKAPTMRVSLRKPAVAAAALAAPAAVLADEPDTPVALDGSGMPVLASNAFYVINQRTGEVLLERNATEVLPIASITKLMTAMVVLDAGLSLSEPIEINDADIDQLKGTGSRLALGTTLSREEMLQLALMSSENRAASSLARHYPGGEAAFVDAMNVKARLLGLWNTRFHDSTGLNPANVSSPRDLAKMVAASASYPLIREFSTAHERYVPVHGRMLRFGNTNSLVRSPEWTISVSKTGYISEAGRCLVMQTWLHQQPVVMVLMDSSGRYTRTADAKRVRKWLEQTAPQRLAAAPQGAGG</sequence>
<keyword evidence="15" id="KW-1185">Reference proteome</keyword>
<accession>C4ZJC2</accession>
<dbReference type="MEROPS" id="S11.002"/>
<evidence type="ECO:0000256" key="7">
    <source>
        <dbReference type="PIRSR" id="PIRSR618044-1"/>
    </source>
</evidence>
<keyword evidence="5" id="KW-0573">Peptidoglycan synthesis</keyword>
<evidence type="ECO:0000256" key="6">
    <source>
        <dbReference type="ARBA" id="ARBA00023316"/>
    </source>
</evidence>
<dbReference type="Proteomes" id="UP000321192">
    <property type="component" value="Unassembled WGS sequence"/>
</dbReference>
<evidence type="ECO:0000256" key="3">
    <source>
        <dbReference type="ARBA" id="ARBA00022801"/>
    </source>
</evidence>
<dbReference type="eggNOG" id="COG1686">
    <property type="taxonomic scope" value="Bacteria"/>
</dbReference>
<evidence type="ECO:0000256" key="9">
    <source>
        <dbReference type="RuleBase" id="RU004016"/>
    </source>
</evidence>
<dbReference type="KEGG" id="tmz:Tmz1t_1095"/>
<dbReference type="GO" id="GO:0071555">
    <property type="term" value="P:cell wall organization"/>
    <property type="evidence" value="ECO:0007669"/>
    <property type="project" value="UniProtKB-KW"/>
</dbReference>
<evidence type="ECO:0000313" key="15">
    <source>
        <dbReference type="Proteomes" id="UP000002186"/>
    </source>
</evidence>
<keyword evidence="2 11" id="KW-0732">Signal</keyword>
<evidence type="ECO:0000256" key="8">
    <source>
        <dbReference type="PIRSR" id="PIRSR618044-2"/>
    </source>
</evidence>
<comment type="similarity">
    <text evidence="1 9">Belongs to the peptidase S11 family.</text>
</comment>
<dbReference type="EMBL" id="CP001281">
    <property type="protein sequence ID" value="ACK53855.1"/>
    <property type="molecule type" value="Genomic_DNA"/>
</dbReference>
<dbReference type="GO" id="GO:0008360">
    <property type="term" value="P:regulation of cell shape"/>
    <property type="evidence" value="ECO:0007669"/>
    <property type="project" value="UniProtKB-KW"/>
</dbReference>
<feature type="active site" evidence="7">
    <location>
        <position position="220"/>
    </location>
</feature>
<feature type="signal peptide" evidence="11">
    <location>
        <begin position="1"/>
        <end position="23"/>
    </location>
</feature>
<keyword evidence="13" id="KW-0645">Protease</keyword>
<dbReference type="InterPro" id="IPR012338">
    <property type="entry name" value="Beta-lactam/transpept-like"/>
</dbReference>
<reference evidence="13 15" key="2">
    <citation type="journal article" date="2012" name="Stand. Genomic Sci.">
        <title>Complete genome sequence of Thauera aminoaromatica strain MZ1T.</title>
        <authorList>
            <person name="Jiang K."/>
            <person name="Sanseverino J."/>
            <person name="Chauhan A."/>
            <person name="Lucas S."/>
            <person name="Copeland A."/>
            <person name="Lapidus A."/>
            <person name="Del Rio T.G."/>
            <person name="Dalin E."/>
            <person name="Tice H."/>
            <person name="Bruce D."/>
            <person name="Goodwin L."/>
            <person name="Pitluck S."/>
            <person name="Sims D."/>
            <person name="Brettin T."/>
            <person name="Detter J.C."/>
            <person name="Han C."/>
            <person name="Chang Y.J."/>
            <person name="Larimer F."/>
            <person name="Land M."/>
            <person name="Hauser L."/>
            <person name="Kyrpides N.C."/>
            <person name="Mikhailova N."/>
            <person name="Moser S."/>
            <person name="Jegier P."/>
            <person name="Close D."/>
            <person name="Debruyn J.M."/>
            <person name="Wang Y."/>
            <person name="Layton A.C."/>
            <person name="Allen M.S."/>
            <person name="Sayler G.S."/>
        </authorList>
    </citation>
    <scope>NUCLEOTIDE SEQUENCE [LARGE SCALE GENOMIC DNA]</scope>
    <source>
        <strain evidence="13 15">MZ1T</strain>
    </source>
</reference>